<dbReference type="PROSITE" id="PS50126">
    <property type="entry name" value="S1"/>
    <property type="match status" value="1"/>
</dbReference>
<name>X0ZHU3_9ZZZZ</name>
<evidence type="ECO:0000259" key="1">
    <source>
        <dbReference type="PROSITE" id="PS50126"/>
    </source>
</evidence>
<organism evidence="2">
    <name type="scientific">marine sediment metagenome</name>
    <dbReference type="NCBI Taxonomy" id="412755"/>
    <lineage>
        <taxon>unclassified sequences</taxon>
        <taxon>metagenomes</taxon>
        <taxon>ecological metagenomes</taxon>
    </lineage>
</organism>
<accession>X0ZHU3</accession>
<reference evidence="2" key="1">
    <citation type="journal article" date="2014" name="Front. Microbiol.">
        <title>High frequency of phylogenetically diverse reductive dehalogenase-homologous genes in deep subseafloor sedimentary metagenomes.</title>
        <authorList>
            <person name="Kawai M."/>
            <person name="Futagami T."/>
            <person name="Toyoda A."/>
            <person name="Takaki Y."/>
            <person name="Nishi S."/>
            <person name="Hori S."/>
            <person name="Arai W."/>
            <person name="Tsubouchi T."/>
            <person name="Morono Y."/>
            <person name="Uchiyama I."/>
            <person name="Ito T."/>
            <person name="Fujiyama A."/>
            <person name="Inagaki F."/>
            <person name="Takami H."/>
        </authorList>
    </citation>
    <scope>NUCLEOTIDE SEQUENCE</scope>
    <source>
        <strain evidence="2">Expedition CK06-06</strain>
    </source>
</reference>
<gene>
    <name evidence="2" type="ORF">S01H4_09908</name>
</gene>
<dbReference type="AlphaFoldDB" id="X0ZHU3"/>
<feature type="domain" description="S1 motif" evidence="1">
    <location>
        <begin position="6"/>
        <end position="74"/>
    </location>
</feature>
<dbReference type="InterPro" id="IPR012340">
    <property type="entry name" value="NA-bd_OB-fold"/>
</dbReference>
<dbReference type="SUPFAM" id="SSF50249">
    <property type="entry name" value="Nucleic acid-binding proteins"/>
    <property type="match status" value="1"/>
</dbReference>
<evidence type="ECO:0000313" key="2">
    <source>
        <dbReference type="EMBL" id="GAG59923.1"/>
    </source>
</evidence>
<dbReference type="EMBL" id="BART01003683">
    <property type="protein sequence ID" value="GAG59923.1"/>
    <property type="molecule type" value="Genomic_DNA"/>
</dbReference>
<dbReference type="Pfam" id="PF00575">
    <property type="entry name" value="S1"/>
    <property type="match status" value="1"/>
</dbReference>
<comment type="caution">
    <text evidence="2">The sequence shown here is derived from an EMBL/GenBank/DDBJ whole genome shotgun (WGS) entry which is preliminary data.</text>
</comment>
<dbReference type="InterPro" id="IPR003029">
    <property type="entry name" value="S1_domain"/>
</dbReference>
<proteinExistence type="predicted"/>
<dbReference type="GO" id="GO:0003676">
    <property type="term" value="F:nucleic acid binding"/>
    <property type="evidence" value="ECO:0007669"/>
    <property type="project" value="InterPro"/>
</dbReference>
<protein>
    <recommendedName>
        <fullName evidence="1">S1 motif domain-containing protein</fullName>
    </recommendedName>
</protein>
<dbReference type="Gene3D" id="2.40.50.140">
    <property type="entry name" value="Nucleic acid-binding proteins"/>
    <property type="match status" value="1"/>
</dbReference>
<sequence length="75" mass="8375">MGLEPGRCVDAVVGGFQNYGVFVNYLGVKGIIHRSTMSTPEDFDPETFPIQKGASIRCRVLCIRWDGKLVLAWEE</sequence>